<dbReference type="OrthoDB" id="9112061at2"/>
<dbReference type="InterPro" id="IPR000073">
    <property type="entry name" value="AB_hydrolase_1"/>
</dbReference>
<sequence>MLKKIHFTILLLVTIFLGLGNAQAQKKNTNTKIKNIVLVHGAFVDGSGWRSVYDILSKNGYNVTIAQIPLTSLKDDNATVRRILDKLDGPAVLVGHSWGGTVITESSSHANVASLVYVTAFQPDKGETTDKWYSSQPGLPEAGILPPDNEGFAYYDIEKFHAGFAADLSHDQATFMAHAQKPILASSFTTAVTAADWHTKPTFGIVPTADKSINPIILRNMYKRSGTKITEIKGASHAVFISRPQEVANVIISASK</sequence>
<dbReference type="Gene3D" id="3.40.50.1820">
    <property type="entry name" value="alpha/beta hydrolase"/>
    <property type="match status" value="1"/>
</dbReference>
<dbReference type="Proteomes" id="UP000035213">
    <property type="component" value="Chromosome"/>
</dbReference>
<dbReference type="InterPro" id="IPR052897">
    <property type="entry name" value="Sec-Metab_Biosynth_Hydrolase"/>
</dbReference>
<name>A0A0G3M699_CHRGL</name>
<dbReference type="SUPFAM" id="SSF53474">
    <property type="entry name" value="alpha/beta-Hydrolases"/>
    <property type="match status" value="1"/>
</dbReference>
<feature type="domain" description="AB hydrolase-1" evidence="2">
    <location>
        <begin position="36"/>
        <end position="249"/>
    </location>
</feature>
<evidence type="ECO:0000313" key="3">
    <source>
        <dbReference type="EMBL" id="AKK74676.1"/>
    </source>
</evidence>
<dbReference type="GO" id="GO:0016787">
    <property type="term" value="F:hydrolase activity"/>
    <property type="evidence" value="ECO:0007669"/>
    <property type="project" value="UniProtKB-KW"/>
</dbReference>
<protein>
    <submittedName>
        <fullName evidence="3">Hydrolase</fullName>
    </submittedName>
</protein>
<dbReference type="KEGG" id="cgn:OK18_20525"/>
<feature type="signal peptide" evidence="1">
    <location>
        <begin position="1"/>
        <end position="24"/>
    </location>
</feature>
<evidence type="ECO:0000259" key="2">
    <source>
        <dbReference type="Pfam" id="PF12697"/>
    </source>
</evidence>
<gene>
    <name evidence="3" type="ORF">OK18_20525</name>
</gene>
<dbReference type="STRING" id="1324352.OK18_20525"/>
<dbReference type="EMBL" id="CP009928">
    <property type="protein sequence ID" value="AKK74676.1"/>
    <property type="molecule type" value="Genomic_DNA"/>
</dbReference>
<accession>A0A0G3M699</accession>
<proteinExistence type="predicted"/>
<organism evidence="3 4">
    <name type="scientific">Chryseobacterium gallinarum</name>
    <dbReference type="NCBI Taxonomy" id="1324352"/>
    <lineage>
        <taxon>Bacteria</taxon>
        <taxon>Pseudomonadati</taxon>
        <taxon>Bacteroidota</taxon>
        <taxon>Flavobacteriia</taxon>
        <taxon>Flavobacteriales</taxon>
        <taxon>Weeksellaceae</taxon>
        <taxon>Chryseobacterium group</taxon>
        <taxon>Chryseobacterium</taxon>
    </lineage>
</organism>
<keyword evidence="3" id="KW-0378">Hydrolase</keyword>
<evidence type="ECO:0000256" key="1">
    <source>
        <dbReference type="SAM" id="SignalP"/>
    </source>
</evidence>
<dbReference type="RefSeq" id="WP_053329222.1">
    <property type="nucleotide sequence ID" value="NZ_CP009928.1"/>
</dbReference>
<dbReference type="PATRIC" id="fig|1324352.5.peg.4317"/>
<evidence type="ECO:0000313" key="4">
    <source>
        <dbReference type="Proteomes" id="UP000035213"/>
    </source>
</evidence>
<keyword evidence="1" id="KW-0732">Signal</keyword>
<dbReference type="InterPro" id="IPR029058">
    <property type="entry name" value="AB_hydrolase_fold"/>
</dbReference>
<dbReference type="Pfam" id="PF12697">
    <property type="entry name" value="Abhydrolase_6"/>
    <property type="match status" value="1"/>
</dbReference>
<feature type="chain" id="PRO_5005184905" evidence="1">
    <location>
        <begin position="25"/>
        <end position="256"/>
    </location>
</feature>
<dbReference type="PANTHER" id="PTHR37017">
    <property type="entry name" value="AB HYDROLASE-1 DOMAIN-CONTAINING PROTEIN-RELATED"/>
    <property type="match status" value="1"/>
</dbReference>
<dbReference type="PANTHER" id="PTHR37017:SF11">
    <property type="entry name" value="ESTERASE_LIPASE_THIOESTERASE DOMAIN-CONTAINING PROTEIN"/>
    <property type="match status" value="1"/>
</dbReference>
<reference evidence="3 4" key="1">
    <citation type="submission" date="2014-11" db="EMBL/GenBank/DDBJ databases">
        <authorList>
            <person name="Park G.-S."/>
            <person name="Hong S.-J."/>
            <person name="Jung B.K."/>
            <person name="Khan A.R."/>
            <person name="Kwak Y."/>
            <person name="Shin J.-H."/>
        </authorList>
    </citation>
    <scope>NUCLEOTIDE SEQUENCE [LARGE SCALE GENOMIC DNA]</scope>
    <source>
        <strain evidence="3 4">DSM 27622</strain>
    </source>
</reference>
<dbReference type="AlphaFoldDB" id="A0A0G3M699"/>